<keyword evidence="3" id="KW-0472">Membrane</keyword>
<protein>
    <submittedName>
        <fullName evidence="4">Uncharacterized protein</fullName>
    </submittedName>
</protein>
<feature type="transmembrane region" description="Helical" evidence="3">
    <location>
        <begin position="207"/>
        <end position="226"/>
    </location>
</feature>
<feature type="coiled-coil region" evidence="1">
    <location>
        <begin position="1025"/>
        <end position="1059"/>
    </location>
</feature>
<accession>I2H0Z3</accession>
<dbReference type="FunCoup" id="I2H0Z3">
    <property type="interactions" value="59"/>
</dbReference>
<dbReference type="EMBL" id="HE806318">
    <property type="protein sequence ID" value="CCH60045.1"/>
    <property type="molecule type" value="Genomic_DNA"/>
</dbReference>
<feature type="transmembrane region" description="Helical" evidence="3">
    <location>
        <begin position="320"/>
        <end position="342"/>
    </location>
</feature>
<evidence type="ECO:0000313" key="5">
    <source>
        <dbReference type="Proteomes" id="UP000002866"/>
    </source>
</evidence>
<evidence type="ECO:0000256" key="1">
    <source>
        <dbReference type="SAM" id="Coils"/>
    </source>
</evidence>
<evidence type="ECO:0000256" key="2">
    <source>
        <dbReference type="SAM" id="MobiDB-lite"/>
    </source>
</evidence>
<dbReference type="RefSeq" id="XP_004179564.1">
    <property type="nucleotide sequence ID" value="XM_004179516.1"/>
</dbReference>
<dbReference type="OrthoDB" id="4158994at2759"/>
<feature type="transmembrane region" description="Helical" evidence="3">
    <location>
        <begin position="27"/>
        <end position="51"/>
    </location>
</feature>
<name>I2H0Z3_HENB6</name>
<organism evidence="4 5">
    <name type="scientific">Henningerozyma blattae (strain ATCC 34711 / CBS 6284 / DSM 70876 / NBRC 10599 / NRRL Y-10934 / UCD 77-7)</name>
    <name type="common">Yeast</name>
    <name type="synonym">Tetrapisispora blattae</name>
    <dbReference type="NCBI Taxonomy" id="1071380"/>
    <lineage>
        <taxon>Eukaryota</taxon>
        <taxon>Fungi</taxon>
        <taxon>Dikarya</taxon>
        <taxon>Ascomycota</taxon>
        <taxon>Saccharomycotina</taxon>
        <taxon>Saccharomycetes</taxon>
        <taxon>Saccharomycetales</taxon>
        <taxon>Saccharomycetaceae</taxon>
        <taxon>Henningerozyma</taxon>
    </lineage>
</organism>
<feature type="coiled-coil region" evidence="1">
    <location>
        <begin position="909"/>
        <end position="985"/>
    </location>
</feature>
<dbReference type="eggNOG" id="ENOG502QSPS">
    <property type="taxonomic scope" value="Eukaryota"/>
</dbReference>
<dbReference type="AlphaFoldDB" id="I2H0Z3"/>
<reference evidence="4 5" key="1">
    <citation type="journal article" date="2011" name="Proc. Natl. Acad. Sci. U.S.A.">
        <title>Evolutionary erosion of yeast sex chromosomes by mating-type switching accidents.</title>
        <authorList>
            <person name="Gordon J.L."/>
            <person name="Armisen D."/>
            <person name="Proux-Wera E."/>
            <person name="Oheigeartaigh S.S."/>
            <person name="Byrne K.P."/>
            <person name="Wolfe K.H."/>
        </authorList>
    </citation>
    <scope>NUCLEOTIDE SEQUENCE [LARGE SCALE GENOMIC DNA]</scope>
    <source>
        <strain evidence="5">ATCC 34711 / CBS 6284 / DSM 70876 / NBRC 10599 / NRRL Y-10934 / UCD 77-7</strain>
    </source>
</reference>
<dbReference type="STRING" id="1071380.I2H0Z3"/>
<feature type="region of interest" description="Disordered" evidence="2">
    <location>
        <begin position="847"/>
        <end position="869"/>
    </location>
</feature>
<evidence type="ECO:0000256" key="3">
    <source>
        <dbReference type="SAM" id="Phobius"/>
    </source>
</evidence>
<keyword evidence="3" id="KW-1133">Transmembrane helix</keyword>
<gene>
    <name evidence="4" type="primary">TBLA0C02340</name>
    <name evidence="4" type="ORF">TBLA_0C02340</name>
</gene>
<evidence type="ECO:0000313" key="4">
    <source>
        <dbReference type="EMBL" id="CCH60045.1"/>
    </source>
</evidence>
<dbReference type="InParanoid" id="I2H0Z3"/>
<feature type="coiled-coil region" evidence="1">
    <location>
        <begin position="1086"/>
        <end position="1113"/>
    </location>
</feature>
<dbReference type="HOGENOM" id="CLU_013934_0_0_1"/>
<dbReference type="GeneID" id="14495511"/>
<keyword evidence="3" id="KW-0812">Transmembrane</keyword>
<dbReference type="Proteomes" id="UP000002866">
    <property type="component" value="Chromosome 3"/>
</dbReference>
<dbReference type="KEGG" id="tbl:TBLA_0C02340"/>
<keyword evidence="5" id="KW-1185">Reference proteome</keyword>
<proteinExistence type="predicted"/>
<sequence>MSILRHNHIPTSSLLLNAKKYQLYDTLSLFIIFQSLNHLLIILLLVSFIIFSNYHQLLSDGFIKCFINKKYTSLNSISNKSSNFRLFNSNVNNNNTNCTISNNISNDNVNTIGFSSLKPSIHHSNSHHHYHSSLHSNLNSSKNNNNNNNSKFHWSNSIKKISIVVFFIEFIIIFIFYKINQPVILNLIQNLSLSILSSSLINTTLNYFQFAIFNSLIYSISINFYFKLIKLYSINNYNSNNNNNSNISNGINNTNNGFIKNPDSNDFEFNNFPNLNLNISSSIILRFNNHFNLKNRFNYFTIRNFKKLDELNHFLNNNNYIIFLHLYLSFHIVSQTIINHLINSITNHYSNTNTTTNLNLDTTTVNVISINNNTSSFTTNTTNLNSNGASVANLTSSSLSNNSIPDTNSVLTNNNDKIHQAGINLNSNMYNSGSNSNLSSTSSNLQAGSEHIPIIQNSPMSQAIVKDIHISTNTVFFTDIVSDYKIYEPTVVSTSDNNIQIVSTNLTDQHSNNNISSTNNVNNSNSINTNLNPTLNFNTHNVINTSSDNPVCNNKTYLNQLYELNVNLGKYTDINEIRINGNDSIINNDLKFTITSNLENFIKRIFSNTSNFKTTLISPFWTVFLVLKTIYNEKNYIDEIDTLFSTALPTTFHSSTENNQDEKILPINSFEPSELTIKNKSVFNNNSFDILNIDYSVYNSNNTNTSTSPSPANICSPSITSNSTGNNGMALVAQNKANDYYQLNLISNSSTQFTINNYKVSIISIQSNSVLFHIENLFDGLLIVFVNGILWSEVSYALIMEHKGQELAEISGLVPSSSYDIKFINRTTRNDDYLMADIILRTSSSLNTTENNTNSSSNTNNSNNNQSNIKKDKYSQERFEQLDFSFPSYYHRKFLSPILTLKHSILTTNANLSEERLKLKKTKKEISKKLNALKNDIDNIKIKINQKSSNDVKMASKIESLRISLNQTETTISNLEKKLKYYVEQEVLIEENYLKNKDIHLKRQLEYGKLKDTLQNDIINNKKKSLQADEELKKLTNKKDKLETEEKNLSIENNKRTKEFNSAKEEFLSLFKDQAAFMEEKRKLQKNEYSLEAKGLEQDIARLKSENDHLREIYGA</sequence>
<feature type="compositionally biased region" description="Low complexity" evidence="2">
    <location>
        <begin position="847"/>
        <end position="868"/>
    </location>
</feature>
<feature type="transmembrane region" description="Helical" evidence="3">
    <location>
        <begin position="161"/>
        <end position="179"/>
    </location>
</feature>
<keyword evidence="1" id="KW-0175">Coiled coil</keyword>